<reference evidence="3 4" key="1">
    <citation type="submission" date="2023-12" db="EMBL/GenBank/DDBJ databases">
        <title>Novel species of the genus Arcicella isolated from rivers.</title>
        <authorList>
            <person name="Lu H."/>
        </authorList>
    </citation>
    <scope>NUCLEOTIDE SEQUENCE [LARGE SCALE GENOMIC DNA]</scope>
    <source>
        <strain evidence="3 4">DC2W</strain>
    </source>
</reference>
<feature type="compositionally biased region" description="Basic and acidic residues" evidence="1">
    <location>
        <begin position="250"/>
        <end position="261"/>
    </location>
</feature>
<sequence length="343" mass="40082">MVGVVSEKGKSFEGLINYLFEGRLKDRGSANKRPEIVSHAENLRVPFGIEDKVGRNRLISDLINQAKLHRNYGDYSTKYVGEHILSFTEEDVKKLEKDKIKELCEQYVKDAGLDKTQYVAISHADTENYHIHVIFNRCQNDKTLYPDWKEKAKTAERAIALALKYDLGLTDKQEQMADSKGVLEIRANHGDIIYLAKNPVLNSIRNIKHLEKICEAQNIPLLLKRDKLNVGNKTFKKRDLEAVFFRNRQMSKEERGNKKANEYSSQRRKIKQKPAYTFKKEKIKRKTEEQQNQGKSNIDLNTPDELLQSIPQPLEENLEFNYKKAYGKSDKEENVYYKRRKRR</sequence>
<feature type="compositionally biased region" description="Polar residues" evidence="1">
    <location>
        <begin position="290"/>
        <end position="300"/>
    </location>
</feature>
<proteinExistence type="predicted"/>
<organism evidence="3 4">
    <name type="scientific">Arcicella gelida</name>
    <dbReference type="NCBI Taxonomy" id="2984195"/>
    <lineage>
        <taxon>Bacteria</taxon>
        <taxon>Pseudomonadati</taxon>
        <taxon>Bacteroidota</taxon>
        <taxon>Cytophagia</taxon>
        <taxon>Cytophagales</taxon>
        <taxon>Flectobacillaceae</taxon>
        <taxon>Arcicella</taxon>
    </lineage>
</organism>
<dbReference type="RefSeq" id="WP_323327652.1">
    <property type="nucleotide sequence ID" value="NZ_JAYGIL010000007.1"/>
</dbReference>
<feature type="region of interest" description="Disordered" evidence="1">
    <location>
        <begin position="250"/>
        <end position="311"/>
    </location>
</feature>
<dbReference type="Proteomes" id="UP001303899">
    <property type="component" value="Unassembled WGS sequence"/>
</dbReference>
<dbReference type="InterPro" id="IPR005094">
    <property type="entry name" value="Endonuclease_MobA/VirD2"/>
</dbReference>
<dbReference type="EMBL" id="JAYGIL010000007">
    <property type="protein sequence ID" value="MEA5402775.1"/>
    <property type="molecule type" value="Genomic_DNA"/>
</dbReference>
<name>A0ABU5S2S9_9BACT</name>
<feature type="domain" description="MobA/VirD2-like nuclease" evidence="2">
    <location>
        <begin position="63"/>
        <end position="167"/>
    </location>
</feature>
<evidence type="ECO:0000259" key="2">
    <source>
        <dbReference type="Pfam" id="PF03432"/>
    </source>
</evidence>
<evidence type="ECO:0000313" key="3">
    <source>
        <dbReference type="EMBL" id="MEA5402775.1"/>
    </source>
</evidence>
<comment type="caution">
    <text evidence="3">The sequence shown here is derived from an EMBL/GenBank/DDBJ whole genome shotgun (WGS) entry which is preliminary data.</text>
</comment>
<evidence type="ECO:0000313" key="4">
    <source>
        <dbReference type="Proteomes" id="UP001303899"/>
    </source>
</evidence>
<keyword evidence="4" id="KW-1185">Reference proteome</keyword>
<evidence type="ECO:0000256" key="1">
    <source>
        <dbReference type="SAM" id="MobiDB-lite"/>
    </source>
</evidence>
<accession>A0ABU5S2S9</accession>
<gene>
    <name evidence="3" type="ORF">VB776_07610</name>
</gene>
<protein>
    <submittedName>
        <fullName evidence="3">Relaxase/mobilization nuclease domain-containing protein</fullName>
    </submittedName>
</protein>
<dbReference type="Pfam" id="PF03432">
    <property type="entry name" value="Relaxase"/>
    <property type="match status" value="1"/>
</dbReference>